<evidence type="ECO:0000313" key="2">
    <source>
        <dbReference type="Proteomes" id="UP000266861"/>
    </source>
</evidence>
<protein>
    <submittedName>
        <fullName evidence="1">Uncharacterized protein</fullName>
    </submittedName>
</protein>
<gene>
    <name evidence="1" type="ORF">Glove_346g4</name>
</gene>
<evidence type="ECO:0000313" key="1">
    <source>
        <dbReference type="EMBL" id="RHZ61587.1"/>
    </source>
</evidence>
<sequence length="228" mass="26796">MEESSDKENKLLQHLLDAYDAYLEKYERDDSSDENEIKLADQEYSLKITALKCNVAVGAYTISIIVNSGTTISIIIRDVMEQLDYEIEKTFKINTSYNWSEQELTLRWREKTLTIPANCLKEIKEKFSKLIENTDEKNINESDTETKNDEEIIFKNIVIKDDNNENNENTIPFDKLMKQNKDLFVNNISLLEQTNIIKHQIDVGEVKLIKQRFYRTHPDEELIYQRGT</sequence>
<proteinExistence type="predicted"/>
<keyword evidence="2" id="KW-1185">Reference proteome</keyword>
<organism evidence="1 2">
    <name type="scientific">Diversispora epigaea</name>
    <dbReference type="NCBI Taxonomy" id="1348612"/>
    <lineage>
        <taxon>Eukaryota</taxon>
        <taxon>Fungi</taxon>
        <taxon>Fungi incertae sedis</taxon>
        <taxon>Mucoromycota</taxon>
        <taxon>Glomeromycotina</taxon>
        <taxon>Glomeromycetes</taxon>
        <taxon>Diversisporales</taxon>
        <taxon>Diversisporaceae</taxon>
        <taxon>Diversispora</taxon>
    </lineage>
</organism>
<dbReference type="Proteomes" id="UP000266861">
    <property type="component" value="Unassembled WGS sequence"/>
</dbReference>
<accession>A0A397HF47</accession>
<name>A0A397HF47_9GLOM</name>
<dbReference type="AlphaFoldDB" id="A0A397HF47"/>
<comment type="caution">
    <text evidence="1">The sequence shown here is derived from an EMBL/GenBank/DDBJ whole genome shotgun (WGS) entry which is preliminary data.</text>
</comment>
<reference evidence="1 2" key="1">
    <citation type="submission" date="2018-08" db="EMBL/GenBank/DDBJ databases">
        <title>Genome and evolution of the arbuscular mycorrhizal fungus Diversispora epigaea (formerly Glomus versiforme) and its bacterial endosymbionts.</title>
        <authorList>
            <person name="Sun X."/>
            <person name="Fei Z."/>
            <person name="Harrison M."/>
        </authorList>
    </citation>
    <scope>NUCLEOTIDE SEQUENCE [LARGE SCALE GENOMIC DNA]</scope>
    <source>
        <strain evidence="1 2">IT104</strain>
    </source>
</reference>
<dbReference type="OrthoDB" id="2433466at2759"/>
<dbReference type="EMBL" id="PQFF01000316">
    <property type="protein sequence ID" value="RHZ61587.1"/>
    <property type="molecule type" value="Genomic_DNA"/>
</dbReference>